<dbReference type="PANTHER" id="PTHR35149">
    <property type="entry name" value="SLL5132 PROTEIN"/>
    <property type="match status" value="1"/>
</dbReference>
<feature type="compositionally biased region" description="Basic and acidic residues" evidence="1">
    <location>
        <begin position="624"/>
        <end position="633"/>
    </location>
</feature>
<reference evidence="4 5" key="1">
    <citation type="submission" date="2020-03" db="EMBL/GenBank/DDBJ databases">
        <title>Screen low temperature-resistant strains for efficient degradation of petroleum hydrocarbons under the low temperature.</title>
        <authorList>
            <person name="Wang Y."/>
            <person name="Chen J."/>
        </authorList>
    </citation>
    <scope>NUCLEOTIDE SEQUENCE [LARGE SCALE GENOMIC DNA]</scope>
    <source>
        <strain evidence="4 5">KB1</strain>
    </source>
</reference>
<name>A0A6G9D3B4_RHOER</name>
<evidence type="ECO:0008006" key="6">
    <source>
        <dbReference type="Google" id="ProtNLM"/>
    </source>
</evidence>
<dbReference type="PANTHER" id="PTHR35149:SF2">
    <property type="entry name" value="DUF262 DOMAIN-CONTAINING PROTEIN"/>
    <property type="match status" value="1"/>
</dbReference>
<dbReference type="AlphaFoldDB" id="A0A6G9D3B4"/>
<evidence type="ECO:0000313" key="4">
    <source>
        <dbReference type="EMBL" id="QIP43456.1"/>
    </source>
</evidence>
<evidence type="ECO:0000256" key="1">
    <source>
        <dbReference type="SAM" id="MobiDB-lite"/>
    </source>
</evidence>
<accession>A0A6G9D3B4</accession>
<dbReference type="RefSeq" id="WP_030537729.1">
    <property type="nucleotide sequence ID" value="NZ_AP018733.1"/>
</dbReference>
<dbReference type="Pfam" id="PF03235">
    <property type="entry name" value="GmrSD_N"/>
    <property type="match status" value="1"/>
</dbReference>
<organism evidence="4 5">
    <name type="scientific">Rhodococcus erythropolis</name>
    <name type="common">Arthrobacter picolinophilus</name>
    <dbReference type="NCBI Taxonomy" id="1833"/>
    <lineage>
        <taxon>Bacteria</taxon>
        <taxon>Bacillati</taxon>
        <taxon>Actinomycetota</taxon>
        <taxon>Actinomycetes</taxon>
        <taxon>Mycobacteriales</taxon>
        <taxon>Nocardiaceae</taxon>
        <taxon>Rhodococcus</taxon>
        <taxon>Rhodococcus erythropolis group</taxon>
    </lineage>
</organism>
<dbReference type="InterPro" id="IPR004919">
    <property type="entry name" value="GmrSD_N"/>
</dbReference>
<proteinExistence type="predicted"/>
<feature type="region of interest" description="Disordered" evidence="1">
    <location>
        <begin position="615"/>
        <end position="640"/>
    </location>
</feature>
<gene>
    <name evidence="4" type="ORF">G9444_6213</name>
</gene>
<dbReference type="REBASE" id="397420">
    <property type="entry name" value="RerKB1GmrSDP"/>
</dbReference>
<feature type="domain" description="GmrSD restriction endonucleases N-terminal" evidence="2">
    <location>
        <begin position="10"/>
        <end position="245"/>
    </location>
</feature>
<evidence type="ECO:0000313" key="5">
    <source>
        <dbReference type="Proteomes" id="UP000502345"/>
    </source>
</evidence>
<dbReference type="Pfam" id="PF07510">
    <property type="entry name" value="GmrSD_C"/>
    <property type="match status" value="1"/>
</dbReference>
<dbReference type="EMBL" id="CP050124">
    <property type="protein sequence ID" value="QIP43456.1"/>
    <property type="molecule type" value="Genomic_DNA"/>
</dbReference>
<protein>
    <recommendedName>
        <fullName evidence="6">DUF262 domain-containing protein</fullName>
    </recommendedName>
</protein>
<dbReference type="Proteomes" id="UP000502345">
    <property type="component" value="Chromosome"/>
</dbReference>
<feature type="domain" description="GmrSD restriction endonucleases C-terminal" evidence="3">
    <location>
        <begin position="439"/>
        <end position="582"/>
    </location>
</feature>
<dbReference type="InterPro" id="IPR011089">
    <property type="entry name" value="GmrSD_C"/>
</dbReference>
<evidence type="ECO:0000259" key="3">
    <source>
        <dbReference type="Pfam" id="PF07510"/>
    </source>
</evidence>
<evidence type="ECO:0000259" key="2">
    <source>
        <dbReference type="Pfam" id="PF03235"/>
    </source>
</evidence>
<sequence length="720" mass="81115">MEARPLSVREIFGYDERLVVPIFQRRYVWSEDRNWAPLWQDLMSLVDRYIDDDNISSHFLGAVVLDHLRTPTGSLPARQVIDGQQRLTTLQILLAAVRDSYRAAGLPARYVNTLHKLTINQDEMSEDPRTLYKVWPTLADRDVFSSIIDIASDDDAETVLASADTSPITNAYRYFYTQVTTWLTGLTDPEEQKATAEALVRILQSKLEIVVIDLGPNDNAQVIFESLNDRGTPLLPSDLIKNLIFQTSEELGLDSEALYEKYWKQLEAPRWQREITIGRTKRSALDLFFTHFLTMQLQHEVLSPVLFTEFRSYLVNSGPEKLEETMREIDRYAAIYDRITECDGESDRETRFLERLAAMDSSTVTPFILYLFGAHDVTTRAPALDAIESWFVRRMLCRLTTKNYNRFLLSMLTKLTETTDPGTAVTDLILGQDAVTSFWPTDDDIRGICLTQPLYQQLTQKRLRIVLEGCDSQSENGYGEAMRISGPLPIEHLMPQKWETHWPILTDSTELREAETARRERLVHTIGNLALVTTKLNSKLSNSSWQTKRAAILAHSALALNRSLSAEWGPDEILDRSSQLADAICREWARPQNGVKTPPVMGAVPPVSELRVNEVDSTVQADDSDARSTERSENGTNSGRKIATHINEVFEQYPIGTVLTVAQLRAHATSQYAAGEASSGEITNRVKADDVEGISRVEGVSPLCAQKVSSAIHDVHGIPV</sequence>